<feature type="domain" description="Ribonuclease H1 N-terminal" evidence="1">
    <location>
        <begin position="17"/>
        <end position="58"/>
    </location>
</feature>
<name>A0A9P5YLM3_9AGAR</name>
<gene>
    <name evidence="2" type="ORF">BDN70DRAFT_820364</name>
</gene>
<dbReference type="AlphaFoldDB" id="A0A9P5YLM3"/>
<comment type="caution">
    <text evidence="2">The sequence shown here is derived from an EMBL/GenBank/DDBJ whole genome shotgun (WGS) entry which is preliminary data.</text>
</comment>
<keyword evidence="3" id="KW-1185">Reference proteome</keyword>
<protein>
    <recommendedName>
        <fullName evidence="1">Ribonuclease H1 N-terminal domain-containing protein</fullName>
    </recommendedName>
</protein>
<sequence length="73" mass="7973">CASCNAYNLLRPATNTWYTVVAGRNVGVFQGWHSVQALVSGVPHASYRKYPSEEAAREAFEDAMSQGLVVIIN</sequence>
<feature type="non-terminal residue" evidence="2">
    <location>
        <position position="1"/>
    </location>
</feature>
<dbReference type="InterPro" id="IPR037056">
    <property type="entry name" value="RNase_H1_N_sf"/>
</dbReference>
<organism evidence="2 3">
    <name type="scientific">Pholiota conissans</name>
    <dbReference type="NCBI Taxonomy" id="109636"/>
    <lineage>
        <taxon>Eukaryota</taxon>
        <taxon>Fungi</taxon>
        <taxon>Dikarya</taxon>
        <taxon>Basidiomycota</taxon>
        <taxon>Agaricomycotina</taxon>
        <taxon>Agaricomycetes</taxon>
        <taxon>Agaricomycetidae</taxon>
        <taxon>Agaricales</taxon>
        <taxon>Agaricineae</taxon>
        <taxon>Strophariaceae</taxon>
        <taxon>Pholiota</taxon>
    </lineage>
</organism>
<evidence type="ECO:0000313" key="2">
    <source>
        <dbReference type="EMBL" id="KAF9471163.1"/>
    </source>
</evidence>
<proteinExistence type="predicted"/>
<dbReference type="InterPro" id="IPR009027">
    <property type="entry name" value="Ribosomal_bL9/RNase_H1_N"/>
</dbReference>
<dbReference type="Pfam" id="PF01693">
    <property type="entry name" value="Cauli_VI"/>
    <property type="match status" value="1"/>
</dbReference>
<dbReference type="EMBL" id="MU155744">
    <property type="protein sequence ID" value="KAF9471163.1"/>
    <property type="molecule type" value="Genomic_DNA"/>
</dbReference>
<dbReference type="OrthoDB" id="3270804at2759"/>
<dbReference type="Gene3D" id="3.40.970.10">
    <property type="entry name" value="Ribonuclease H1, N-terminal domain"/>
    <property type="match status" value="1"/>
</dbReference>
<evidence type="ECO:0000313" key="3">
    <source>
        <dbReference type="Proteomes" id="UP000807469"/>
    </source>
</evidence>
<dbReference type="SUPFAM" id="SSF55658">
    <property type="entry name" value="L9 N-domain-like"/>
    <property type="match status" value="1"/>
</dbReference>
<dbReference type="Proteomes" id="UP000807469">
    <property type="component" value="Unassembled WGS sequence"/>
</dbReference>
<reference evidence="2" key="1">
    <citation type="submission" date="2020-11" db="EMBL/GenBank/DDBJ databases">
        <authorList>
            <consortium name="DOE Joint Genome Institute"/>
            <person name="Ahrendt S."/>
            <person name="Riley R."/>
            <person name="Andreopoulos W."/>
            <person name="Labutti K."/>
            <person name="Pangilinan J."/>
            <person name="Ruiz-Duenas F.J."/>
            <person name="Barrasa J.M."/>
            <person name="Sanchez-Garcia M."/>
            <person name="Camarero S."/>
            <person name="Miyauchi S."/>
            <person name="Serrano A."/>
            <person name="Linde D."/>
            <person name="Babiker R."/>
            <person name="Drula E."/>
            <person name="Ayuso-Fernandez I."/>
            <person name="Pacheco R."/>
            <person name="Padilla G."/>
            <person name="Ferreira P."/>
            <person name="Barriuso J."/>
            <person name="Kellner H."/>
            <person name="Castanera R."/>
            <person name="Alfaro M."/>
            <person name="Ramirez L."/>
            <person name="Pisabarro A.G."/>
            <person name="Kuo A."/>
            <person name="Tritt A."/>
            <person name="Lipzen A."/>
            <person name="He G."/>
            <person name="Yan M."/>
            <person name="Ng V."/>
            <person name="Cullen D."/>
            <person name="Martin F."/>
            <person name="Rosso M.-N."/>
            <person name="Henrissat B."/>
            <person name="Hibbett D."/>
            <person name="Martinez A.T."/>
            <person name="Grigoriev I.V."/>
        </authorList>
    </citation>
    <scope>NUCLEOTIDE SEQUENCE</scope>
    <source>
        <strain evidence="2">CIRM-BRFM 674</strain>
    </source>
</reference>
<dbReference type="InterPro" id="IPR011320">
    <property type="entry name" value="RNase_H1_N"/>
</dbReference>
<evidence type="ECO:0000259" key="1">
    <source>
        <dbReference type="Pfam" id="PF01693"/>
    </source>
</evidence>
<accession>A0A9P5YLM3</accession>